<dbReference type="GO" id="GO:0006354">
    <property type="term" value="P:DNA-templated transcription elongation"/>
    <property type="evidence" value="ECO:0007669"/>
    <property type="project" value="InterPro"/>
</dbReference>
<dbReference type="EMBL" id="SRMF01000001">
    <property type="protein sequence ID" value="TGG95222.1"/>
    <property type="molecule type" value="Genomic_DNA"/>
</dbReference>
<evidence type="ECO:0000256" key="2">
    <source>
        <dbReference type="ARBA" id="ARBA00023015"/>
    </source>
</evidence>
<dbReference type="InterPro" id="IPR036735">
    <property type="entry name" value="NGN_dom_sf"/>
</dbReference>
<evidence type="ECO:0000256" key="3">
    <source>
        <dbReference type="ARBA" id="ARBA00023163"/>
    </source>
</evidence>
<accession>A0A4Z0WAP9</accession>
<gene>
    <name evidence="5" type="primary">rfaH</name>
    <name evidence="5" type="ORF">E4656_02030</name>
</gene>
<dbReference type="PANTHER" id="PTHR30265">
    <property type="entry name" value="RHO-INTERACTING TRANSCRIPTION TERMINATION FACTOR NUSG"/>
    <property type="match status" value="1"/>
</dbReference>
<organism evidence="5 6">
    <name type="scientific">Natronospirillum operosum</name>
    <dbReference type="NCBI Taxonomy" id="2759953"/>
    <lineage>
        <taxon>Bacteria</taxon>
        <taxon>Pseudomonadati</taxon>
        <taxon>Pseudomonadota</taxon>
        <taxon>Gammaproteobacteria</taxon>
        <taxon>Oceanospirillales</taxon>
        <taxon>Natronospirillaceae</taxon>
        <taxon>Natronospirillum</taxon>
    </lineage>
</organism>
<dbReference type="SMART" id="SM00738">
    <property type="entry name" value="NGN"/>
    <property type="match status" value="1"/>
</dbReference>
<feature type="domain" description="NusG-like N-terminal" evidence="4">
    <location>
        <begin position="21"/>
        <end position="119"/>
    </location>
</feature>
<evidence type="ECO:0000313" key="6">
    <source>
        <dbReference type="Proteomes" id="UP000297475"/>
    </source>
</evidence>
<dbReference type="Gene3D" id="3.30.70.940">
    <property type="entry name" value="NusG, N-terminal domain"/>
    <property type="match status" value="1"/>
</dbReference>
<dbReference type="CDD" id="cd09892">
    <property type="entry name" value="NGN_SP_RfaH"/>
    <property type="match status" value="1"/>
</dbReference>
<dbReference type="AlphaFoldDB" id="A0A4Z0WAP9"/>
<evidence type="ECO:0000259" key="4">
    <source>
        <dbReference type="SMART" id="SM00738"/>
    </source>
</evidence>
<dbReference type="PANTHER" id="PTHR30265:SF7">
    <property type="entry name" value="TRANSCRIPTION ANTITERMINATION PROTEIN RFAH"/>
    <property type="match status" value="1"/>
</dbReference>
<dbReference type="SUPFAM" id="SSF82679">
    <property type="entry name" value="N-utilization substance G protein NusG, N-terminal domain"/>
    <property type="match status" value="1"/>
</dbReference>
<dbReference type="Proteomes" id="UP000297475">
    <property type="component" value="Unassembled WGS sequence"/>
</dbReference>
<dbReference type="SUPFAM" id="SSF50104">
    <property type="entry name" value="Translation proteins SH3-like domain"/>
    <property type="match status" value="1"/>
</dbReference>
<keyword evidence="1" id="KW-0889">Transcription antitermination</keyword>
<dbReference type="RefSeq" id="WP_135480716.1">
    <property type="nucleotide sequence ID" value="NZ_SRMF01000001.1"/>
</dbReference>
<keyword evidence="2" id="KW-0805">Transcription regulation</keyword>
<reference evidence="5 6" key="1">
    <citation type="submission" date="2019-04" db="EMBL/GenBank/DDBJ databases">
        <title>Natronospirillum operosus gen. nov., sp. nov., a haloalkaliphilic satellite isolated from decaying biomass of laboratory culture of cyanobacterium Geitlerinema sp. and proposal of Natronospirillaceae fam. nov. and Saccharospirillaceae fam. nov.</title>
        <authorList>
            <person name="Kevbrin V."/>
            <person name="Boltyanskaya Y."/>
            <person name="Koziaeva V."/>
            <person name="Grouzdev D.S."/>
            <person name="Park M."/>
            <person name="Cho J."/>
        </authorList>
    </citation>
    <scope>NUCLEOTIDE SEQUENCE [LARGE SCALE GENOMIC DNA]</scope>
    <source>
        <strain evidence="5 6">G-116</strain>
    </source>
</reference>
<dbReference type="InterPro" id="IPR006645">
    <property type="entry name" value="NGN-like_dom"/>
</dbReference>
<protein>
    <submittedName>
        <fullName evidence="5">Transcription/translation regulatory transformer protein RfaH</fullName>
    </submittedName>
</protein>
<evidence type="ECO:0000313" key="5">
    <source>
        <dbReference type="EMBL" id="TGG95222.1"/>
    </source>
</evidence>
<evidence type="ECO:0000256" key="1">
    <source>
        <dbReference type="ARBA" id="ARBA00022814"/>
    </source>
</evidence>
<dbReference type="InterPro" id="IPR010215">
    <property type="entry name" value="Transcription_antiterm_RfaH"/>
</dbReference>
<comment type="caution">
    <text evidence="5">The sequence shown here is derived from an EMBL/GenBank/DDBJ whole genome shotgun (WGS) entry which is preliminary data.</text>
</comment>
<proteinExistence type="predicted"/>
<name>A0A4Z0WAP9_9GAMM</name>
<dbReference type="Pfam" id="PF02357">
    <property type="entry name" value="NusG"/>
    <property type="match status" value="1"/>
</dbReference>
<dbReference type="InterPro" id="IPR043425">
    <property type="entry name" value="NusG-like"/>
</dbReference>
<dbReference type="GO" id="GO:0031564">
    <property type="term" value="P:transcription antitermination"/>
    <property type="evidence" value="ECO:0007669"/>
    <property type="project" value="UniProtKB-KW"/>
</dbReference>
<dbReference type="InterPro" id="IPR008991">
    <property type="entry name" value="Translation_prot_SH3-like_sf"/>
</dbReference>
<dbReference type="NCBIfam" id="TIGR01955">
    <property type="entry name" value="RfaH"/>
    <property type="match status" value="1"/>
</dbReference>
<keyword evidence="6" id="KW-1185">Reference proteome</keyword>
<dbReference type="GO" id="GO:0005829">
    <property type="term" value="C:cytosol"/>
    <property type="evidence" value="ECO:0007669"/>
    <property type="project" value="TreeGrafter"/>
</dbReference>
<keyword evidence="3" id="KW-0804">Transcription</keyword>
<sequence length="183" mass="21267">MTIRERNNDTDVTETDPASQQLRWYLLQCKPRECFRAQDNLERQAIDTYLPQHSVQRRRARQVYWNKEPLFPHYVFIQASPQTNWATIRYTRGVTKVVGFDGKPTPVPDHIVIGLQKKCAELAGLEPEPLFRAGERVTINEGCFRELEAIVKCTHGEQRVVLLLDLLNRTQQVELPADIVSRR</sequence>
<dbReference type="OrthoDB" id="9790639at2"/>